<keyword evidence="5 6" id="KW-0067">ATP-binding</keyword>
<dbReference type="Proteomes" id="UP000448867">
    <property type="component" value="Unassembled WGS sequence"/>
</dbReference>
<dbReference type="AlphaFoldDB" id="A0A7X2M0J2"/>
<dbReference type="EMBL" id="WKKI01000023">
    <property type="protein sequence ID" value="MRX72919.1"/>
    <property type="molecule type" value="Genomic_DNA"/>
</dbReference>
<evidence type="ECO:0000313" key="8">
    <source>
        <dbReference type="EMBL" id="MRX72919.1"/>
    </source>
</evidence>
<dbReference type="PANTHER" id="PTHR34185:SF2">
    <property type="entry name" value="CYCLIC DI-AMP SYNTHASE CDAS"/>
    <property type="match status" value="1"/>
</dbReference>
<evidence type="ECO:0000256" key="3">
    <source>
        <dbReference type="ARBA" id="ARBA00022695"/>
    </source>
</evidence>
<accession>A0A7X2M0J2</accession>
<dbReference type="GO" id="GO:0004016">
    <property type="term" value="F:adenylate cyclase activity"/>
    <property type="evidence" value="ECO:0007669"/>
    <property type="project" value="UniProtKB-UniRule"/>
</dbReference>
<gene>
    <name evidence="6" type="primary">dacB</name>
    <name evidence="8" type="ORF">GJU40_12285</name>
</gene>
<sequence>MTFNQQLEEEVKSKITDYLDELIAESQKMLFSIKGENSCFLCELDDMKALLGKIQSTASAYYLQSYLGQYTDKHAELSTAVQQLSSKRHGALIVVERSDSVEHLIQKGVTVSAAFTSSLIESIFYPGNPLHDGGMLVRGDSIVSAANILPLATLYAGEYKLGTRHRAAIGITEVSDALALVVSEETGKVSFAFGGNLYPLTTE</sequence>
<dbReference type="InterPro" id="IPR003390">
    <property type="entry name" value="DNA_integrity_scan_DisA_N"/>
</dbReference>
<proteinExistence type="inferred from homology"/>
<comment type="similarity">
    <text evidence="6">Belongs to the adenylate cyclase family. DacB/CdaS subfamily.</text>
</comment>
<keyword evidence="2 6" id="KW-0808">Transferase</keyword>
<feature type="domain" description="DAC" evidence="7">
    <location>
        <begin position="55"/>
        <end position="203"/>
    </location>
</feature>
<dbReference type="PANTHER" id="PTHR34185">
    <property type="entry name" value="DIADENYLATE CYCLASE"/>
    <property type="match status" value="1"/>
</dbReference>
<dbReference type="SUPFAM" id="SSF143597">
    <property type="entry name" value="YojJ-like"/>
    <property type="match status" value="1"/>
</dbReference>
<dbReference type="InterPro" id="IPR034693">
    <property type="entry name" value="CdaS"/>
</dbReference>
<comment type="function">
    <text evidence="6">Catalyzes the condensation of 2 ATP molecules into cyclic di-AMP (c-di-AMP), a second messenger used to regulate differing processes in different bacteria.</text>
</comment>
<evidence type="ECO:0000256" key="5">
    <source>
        <dbReference type="ARBA" id="ARBA00022840"/>
    </source>
</evidence>
<dbReference type="Gene3D" id="3.40.1700.10">
    <property type="entry name" value="DNA integrity scanning protein, DisA, N-terminal domain"/>
    <property type="match status" value="1"/>
</dbReference>
<comment type="caution">
    <text evidence="8">The sequence shown here is derived from an EMBL/GenBank/DDBJ whole genome shotgun (WGS) entry which is preliminary data.</text>
</comment>
<keyword evidence="9" id="KW-1185">Reference proteome</keyword>
<dbReference type="PIRSF" id="PIRSF004793">
    <property type="entry name" value="UCP004793"/>
    <property type="match status" value="1"/>
</dbReference>
<evidence type="ECO:0000256" key="4">
    <source>
        <dbReference type="ARBA" id="ARBA00022741"/>
    </source>
</evidence>
<reference evidence="8 9" key="1">
    <citation type="submission" date="2019-11" db="EMBL/GenBank/DDBJ databases">
        <title>Bacillus lacus genome.</title>
        <authorList>
            <person name="Allen C.J."/>
            <person name="Newman J.D."/>
        </authorList>
    </citation>
    <scope>NUCLEOTIDE SEQUENCE [LARGE SCALE GENOMIC DNA]</scope>
    <source>
        <strain evidence="8 9">KCTC 33946</strain>
    </source>
</reference>
<comment type="catalytic activity">
    <reaction evidence="1 6">
        <text>2 ATP = 3',3'-c-di-AMP + 2 diphosphate</text>
        <dbReference type="Rhea" id="RHEA:35655"/>
        <dbReference type="ChEBI" id="CHEBI:30616"/>
        <dbReference type="ChEBI" id="CHEBI:33019"/>
        <dbReference type="ChEBI" id="CHEBI:71500"/>
        <dbReference type="EC" id="2.7.7.85"/>
    </reaction>
</comment>
<evidence type="ECO:0000259" key="7">
    <source>
        <dbReference type="PROSITE" id="PS51794"/>
    </source>
</evidence>
<dbReference type="PROSITE" id="PS51794">
    <property type="entry name" value="DAC"/>
    <property type="match status" value="1"/>
</dbReference>
<keyword evidence="6" id="KW-0472">Membrane</keyword>
<dbReference type="InterPro" id="IPR053472">
    <property type="entry name" value="DAC_CdaS-like"/>
</dbReference>
<dbReference type="NCBIfam" id="NF038328">
    <property type="entry name" value="c-di-AMP_CdaS"/>
    <property type="match status" value="1"/>
</dbReference>
<dbReference type="RefSeq" id="WP_154308076.1">
    <property type="nucleotide sequence ID" value="NZ_WKKI01000023.1"/>
</dbReference>
<dbReference type="GO" id="GO:0006171">
    <property type="term" value="P:cAMP biosynthetic process"/>
    <property type="evidence" value="ECO:0007669"/>
    <property type="project" value="InterPro"/>
</dbReference>
<name>A0A7X2M0J2_9BACI</name>
<evidence type="ECO:0000313" key="9">
    <source>
        <dbReference type="Proteomes" id="UP000448867"/>
    </source>
</evidence>
<dbReference type="InterPro" id="IPR050338">
    <property type="entry name" value="DisA"/>
</dbReference>
<dbReference type="EC" id="2.7.7.85" evidence="6"/>
<dbReference type="InterPro" id="IPR036888">
    <property type="entry name" value="DNA_integrity_DisA_N_sf"/>
</dbReference>
<dbReference type="InterPro" id="IPR019457">
    <property type="entry name" value="CdaS_N"/>
</dbReference>
<organism evidence="8 9">
    <name type="scientific">Metabacillus lacus</name>
    <dbReference type="NCBI Taxonomy" id="1983721"/>
    <lineage>
        <taxon>Bacteria</taxon>
        <taxon>Bacillati</taxon>
        <taxon>Bacillota</taxon>
        <taxon>Bacilli</taxon>
        <taxon>Bacillales</taxon>
        <taxon>Bacillaceae</taxon>
        <taxon>Metabacillus</taxon>
    </lineage>
</organism>
<dbReference type="Gene3D" id="1.10.287.770">
    <property type="entry name" value="YojJ-like"/>
    <property type="match status" value="1"/>
</dbReference>
<keyword evidence="6" id="KW-1003">Cell membrane</keyword>
<dbReference type="OrthoDB" id="9807385at2"/>
<evidence type="ECO:0000256" key="1">
    <source>
        <dbReference type="ARBA" id="ARBA00000877"/>
    </source>
</evidence>
<dbReference type="GO" id="GO:0005524">
    <property type="term" value="F:ATP binding"/>
    <property type="evidence" value="ECO:0007669"/>
    <property type="project" value="UniProtKB-UniRule"/>
</dbReference>
<keyword evidence="6" id="KW-1133">Transmembrane helix</keyword>
<evidence type="ECO:0000256" key="2">
    <source>
        <dbReference type="ARBA" id="ARBA00022679"/>
    </source>
</evidence>
<dbReference type="HAMAP" id="MF_00838">
    <property type="entry name" value="DacB"/>
    <property type="match status" value="1"/>
</dbReference>
<dbReference type="GO" id="GO:0106408">
    <property type="term" value="F:diadenylate cyclase activity"/>
    <property type="evidence" value="ECO:0007669"/>
    <property type="project" value="UniProtKB-EC"/>
</dbReference>
<comment type="subunit">
    <text evidence="6">Probably oligomerizes.</text>
</comment>
<keyword evidence="4 6" id="KW-0547">Nucleotide-binding</keyword>
<dbReference type="Pfam" id="PF02457">
    <property type="entry name" value="DAC"/>
    <property type="match status" value="1"/>
</dbReference>
<dbReference type="Pfam" id="PF10372">
    <property type="entry name" value="CdaS_N"/>
    <property type="match status" value="1"/>
</dbReference>
<keyword evidence="6" id="KW-0812">Transmembrane</keyword>
<protein>
    <recommendedName>
        <fullName evidence="6">Diadenylate cyclase</fullName>
        <shortName evidence="6">DAC</shortName>
        <ecNumber evidence="6">2.7.7.85</ecNumber>
    </recommendedName>
    <alternativeName>
        <fullName evidence="6">Cyclic-di-AMP synthase</fullName>
        <shortName evidence="6">c-di-AMP synthase</shortName>
    </alternativeName>
</protein>
<evidence type="ECO:0000256" key="6">
    <source>
        <dbReference type="HAMAP-Rule" id="MF_00838"/>
    </source>
</evidence>
<dbReference type="InterPro" id="IPR014046">
    <property type="entry name" value="C-di-AMP_synthase"/>
</dbReference>
<keyword evidence="3 6" id="KW-0548">Nucleotidyltransferase</keyword>